<evidence type="ECO:0000256" key="1">
    <source>
        <dbReference type="SAM" id="MobiDB-lite"/>
    </source>
</evidence>
<sequence length="363" mass="40990">MVCKVTQTNTKTPKKNIEKSSKLMDKMLKPDKKKDPPKFIPLEFINRSTSDDSKSVDVGYLQSLPEFRDAVFQVASNFNVVEGMSEFLPPNFKSFTENYYKDRTQGPAASISAGPAAIVRVHAPFYSPDTPPDKWNQDESHQVELLKNLEEYYPVHNGYVLYENGILSEGYKKFPEYQSKGYHKLLVTGFVGFHSSVQVTTGLRYYPNGEKRPKKRSADDEEEDEPDDSLLQIQKDPKQVVHQVFTAATNLNQGRSGPRNKNSPNSATKGKMVLDLGYQGTYLAALAAEKKILVLTLIGGGAFGNEKEWIYQSIVNAHQKWGVAGKSLQKVYLILWDYNEQPKELEQSLKQLGVQVTWKNPRG</sequence>
<feature type="region of interest" description="Disordered" evidence="1">
    <location>
        <begin position="204"/>
        <end position="233"/>
    </location>
</feature>
<reference evidence="2" key="1">
    <citation type="journal article" date="2020" name="J. Eukaryot. Microbiol.">
        <title>De novo Sequencing, Assembly and Annotation of the Transcriptome for the Free-Living Testate Amoeba Arcella intermedia.</title>
        <authorList>
            <person name="Ribeiro G.M."/>
            <person name="Porfirio-Sousa A.L."/>
            <person name="Maurer-Alcala X.X."/>
            <person name="Katz L.A."/>
            <person name="Lahr D.J.G."/>
        </authorList>
    </citation>
    <scope>NUCLEOTIDE SEQUENCE</scope>
</reference>
<dbReference type="PANTHER" id="PTHR35609:SF1">
    <property type="entry name" value="MACRO DOMAIN-CONTAINING PROTEIN"/>
    <property type="match status" value="1"/>
</dbReference>
<evidence type="ECO:0000313" key="2">
    <source>
        <dbReference type="EMBL" id="NDV32122.1"/>
    </source>
</evidence>
<dbReference type="EMBL" id="GIBP01003153">
    <property type="protein sequence ID" value="NDV32122.1"/>
    <property type="molecule type" value="Transcribed_RNA"/>
</dbReference>
<feature type="compositionally biased region" description="Polar residues" evidence="1">
    <location>
        <begin position="1"/>
        <end position="11"/>
    </location>
</feature>
<accession>A0A6B2L562</accession>
<organism evidence="2">
    <name type="scientific">Arcella intermedia</name>
    <dbReference type="NCBI Taxonomy" id="1963864"/>
    <lineage>
        <taxon>Eukaryota</taxon>
        <taxon>Amoebozoa</taxon>
        <taxon>Tubulinea</taxon>
        <taxon>Elardia</taxon>
        <taxon>Arcellinida</taxon>
        <taxon>Sphaerothecina</taxon>
        <taxon>Arcellidae</taxon>
        <taxon>Arcella</taxon>
    </lineage>
</organism>
<name>A0A6B2L562_9EUKA</name>
<dbReference type="PANTHER" id="PTHR35609">
    <property type="entry name" value="MACRO DOMAIN-CONTAINING PROTEIN"/>
    <property type="match status" value="1"/>
</dbReference>
<feature type="region of interest" description="Disordered" evidence="1">
    <location>
        <begin position="1"/>
        <end position="21"/>
    </location>
</feature>
<protein>
    <submittedName>
        <fullName evidence="2">Uncharacterized protein</fullName>
    </submittedName>
</protein>
<proteinExistence type="predicted"/>
<dbReference type="AlphaFoldDB" id="A0A6B2L562"/>
<feature type="compositionally biased region" description="Acidic residues" evidence="1">
    <location>
        <begin position="219"/>
        <end position="228"/>
    </location>
</feature>